<dbReference type="Pfam" id="PF04237">
    <property type="entry name" value="YjbR"/>
    <property type="match status" value="1"/>
</dbReference>
<dbReference type="SUPFAM" id="SSF142906">
    <property type="entry name" value="YjbR-like"/>
    <property type="match status" value="1"/>
</dbReference>
<organism evidence="1 2">
    <name type="scientific">Pedobacter petrophilus</name>
    <dbReference type="NCBI Taxonomy" id="1908241"/>
    <lineage>
        <taxon>Bacteria</taxon>
        <taxon>Pseudomonadati</taxon>
        <taxon>Bacteroidota</taxon>
        <taxon>Sphingobacteriia</taxon>
        <taxon>Sphingobacteriales</taxon>
        <taxon>Sphingobacteriaceae</taxon>
        <taxon>Pedobacter</taxon>
    </lineage>
</organism>
<dbReference type="InterPro" id="IPR038056">
    <property type="entry name" value="YjbR-like_sf"/>
</dbReference>
<dbReference type="RefSeq" id="WP_154280222.1">
    <property type="nucleotide sequence ID" value="NZ_JBHUJQ010000001.1"/>
</dbReference>
<dbReference type="OrthoDB" id="277063at2"/>
<gene>
    <name evidence="1" type="ORF">GJU39_07780</name>
</gene>
<dbReference type="AlphaFoldDB" id="A0A7K0FZ21"/>
<proteinExistence type="predicted"/>
<comment type="caution">
    <text evidence="1">The sequence shown here is derived from an EMBL/GenBank/DDBJ whole genome shotgun (WGS) entry which is preliminary data.</text>
</comment>
<evidence type="ECO:0000313" key="1">
    <source>
        <dbReference type="EMBL" id="MRX75986.1"/>
    </source>
</evidence>
<dbReference type="Gene3D" id="3.90.1150.30">
    <property type="match status" value="1"/>
</dbReference>
<accession>A0A7K0FZ21</accession>
<dbReference type="Proteomes" id="UP000487757">
    <property type="component" value="Unassembled WGS sequence"/>
</dbReference>
<keyword evidence="1" id="KW-0238">DNA-binding</keyword>
<reference evidence="1 2" key="1">
    <citation type="submission" date="2019-11" db="EMBL/GenBank/DDBJ databases">
        <title>Pedobacter petrophilus genome.</title>
        <authorList>
            <person name="Feldbauer M.J."/>
            <person name="Newman J.D."/>
        </authorList>
    </citation>
    <scope>NUCLEOTIDE SEQUENCE [LARGE SCALE GENOMIC DNA]</scope>
    <source>
        <strain evidence="1 2">LMG 29686</strain>
    </source>
</reference>
<protein>
    <submittedName>
        <fullName evidence="1">MmcQ/YjbR family DNA-binding protein</fullName>
    </submittedName>
</protein>
<evidence type="ECO:0000313" key="2">
    <source>
        <dbReference type="Proteomes" id="UP000487757"/>
    </source>
</evidence>
<dbReference type="EMBL" id="WKKH01000009">
    <property type="protein sequence ID" value="MRX75986.1"/>
    <property type="molecule type" value="Genomic_DNA"/>
</dbReference>
<name>A0A7K0FZ21_9SPHI</name>
<keyword evidence="2" id="KW-1185">Reference proteome</keyword>
<sequence length="116" mass="13091">MTPDSFRDLALSFENVVEAPNANKNSFKVDDKIFITIDNSNLKAVFRLSPKDQHKFSDLDPSAIYPAQAGWGKQGWTIFELSFIEPETLQDALTKSYCTVAPEELVKKYSKKASKK</sequence>
<dbReference type="GO" id="GO:0003677">
    <property type="term" value="F:DNA binding"/>
    <property type="evidence" value="ECO:0007669"/>
    <property type="project" value="UniProtKB-KW"/>
</dbReference>
<dbReference type="InterPro" id="IPR058532">
    <property type="entry name" value="YjbR/MT2646/Rv2570-like"/>
</dbReference>